<evidence type="ECO:0000256" key="1">
    <source>
        <dbReference type="SAM" id="SignalP"/>
    </source>
</evidence>
<accession>A0A4Q7Y0F8</accession>
<keyword evidence="1" id="KW-0732">Signal</keyword>
<dbReference type="AlphaFoldDB" id="A0A4Q7Y0F8"/>
<evidence type="ECO:0008006" key="4">
    <source>
        <dbReference type="Google" id="ProtNLM"/>
    </source>
</evidence>
<evidence type="ECO:0000313" key="3">
    <source>
        <dbReference type="Proteomes" id="UP000292958"/>
    </source>
</evidence>
<name>A0A4Q7Y0F8_9BACT</name>
<feature type="chain" id="PRO_5020704544" description="Outer membrane protein beta-barrel domain-containing protein" evidence="1">
    <location>
        <begin position="22"/>
        <end position="186"/>
    </location>
</feature>
<dbReference type="EMBL" id="SHKW01000008">
    <property type="protein sequence ID" value="RZU29039.1"/>
    <property type="molecule type" value="Genomic_DNA"/>
</dbReference>
<sequence>MLGKSFVAASILALLAPLASAQSALPAAERRLNVQVGALFSLANPGIPRGSSIYYGSLYKGAGAYIDIDPHVRYGFEFAEHEVFGQYIHERTLEVGPRFHKQLGRYVPYGKLLYGRGIFSFPYGIGSLRFNELAFGGGTDYLLSPTIHVRIDYEYQRWLGFQSHVQGFPGALSPHIISVGVAYHIK</sequence>
<feature type="signal peptide" evidence="1">
    <location>
        <begin position="1"/>
        <end position="21"/>
    </location>
</feature>
<dbReference type="Proteomes" id="UP000292958">
    <property type="component" value="Unassembled WGS sequence"/>
</dbReference>
<dbReference type="RefSeq" id="WP_130425490.1">
    <property type="nucleotide sequence ID" value="NZ_SHKW01000008.1"/>
</dbReference>
<dbReference type="OrthoDB" id="115259at2"/>
<dbReference type="InterPro" id="IPR011250">
    <property type="entry name" value="OMP/PagP_B-barrel"/>
</dbReference>
<organism evidence="2 3">
    <name type="scientific">Edaphobacter modestus</name>
    <dbReference type="NCBI Taxonomy" id="388466"/>
    <lineage>
        <taxon>Bacteria</taxon>
        <taxon>Pseudomonadati</taxon>
        <taxon>Acidobacteriota</taxon>
        <taxon>Terriglobia</taxon>
        <taxon>Terriglobales</taxon>
        <taxon>Acidobacteriaceae</taxon>
        <taxon>Edaphobacter</taxon>
    </lineage>
</organism>
<evidence type="ECO:0000313" key="2">
    <source>
        <dbReference type="EMBL" id="RZU29039.1"/>
    </source>
</evidence>
<comment type="caution">
    <text evidence="2">The sequence shown here is derived from an EMBL/GenBank/DDBJ whole genome shotgun (WGS) entry which is preliminary data.</text>
</comment>
<protein>
    <recommendedName>
        <fullName evidence="4">Outer membrane protein beta-barrel domain-containing protein</fullName>
    </recommendedName>
</protein>
<gene>
    <name evidence="2" type="ORF">BDD14_6633</name>
</gene>
<keyword evidence="3" id="KW-1185">Reference proteome</keyword>
<dbReference type="SUPFAM" id="SSF56925">
    <property type="entry name" value="OMPA-like"/>
    <property type="match status" value="1"/>
</dbReference>
<proteinExistence type="predicted"/>
<reference evidence="2 3" key="1">
    <citation type="submission" date="2019-02" db="EMBL/GenBank/DDBJ databases">
        <title>Genomic Encyclopedia of Archaeal and Bacterial Type Strains, Phase II (KMG-II): from individual species to whole genera.</title>
        <authorList>
            <person name="Goeker M."/>
        </authorList>
    </citation>
    <scope>NUCLEOTIDE SEQUENCE [LARGE SCALE GENOMIC DNA]</scope>
    <source>
        <strain evidence="2 3">DSM 18101</strain>
    </source>
</reference>